<dbReference type="AlphaFoldDB" id="A0A081PCJ6"/>
<protein>
    <submittedName>
        <fullName evidence="1">Uncharacterized protein</fullName>
    </submittedName>
</protein>
<dbReference type="Proteomes" id="UP000028007">
    <property type="component" value="Unassembled WGS sequence"/>
</dbReference>
<dbReference type="EMBL" id="JNFF01000116">
    <property type="protein sequence ID" value="KEQ28419.1"/>
    <property type="molecule type" value="Genomic_DNA"/>
</dbReference>
<evidence type="ECO:0000313" key="2">
    <source>
        <dbReference type="Proteomes" id="UP000028007"/>
    </source>
</evidence>
<name>A0A081PCJ6_9SPHI</name>
<proteinExistence type="predicted"/>
<organism evidence="1 2">
    <name type="scientific">Pedobacter antarcticus 4BY</name>
    <dbReference type="NCBI Taxonomy" id="1358423"/>
    <lineage>
        <taxon>Bacteria</taxon>
        <taxon>Pseudomonadati</taxon>
        <taxon>Bacteroidota</taxon>
        <taxon>Sphingobacteriia</taxon>
        <taxon>Sphingobacteriales</taxon>
        <taxon>Sphingobacteriaceae</taxon>
        <taxon>Pedobacter</taxon>
    </lineage>
</organism>
<gene>
    <name evidence="1" type="ORF">N180_01950</name>
</gene>
<evidence type="ECO:0000313" key="1">
    <source>
        <dbReference type="EMBL" id="KEQ28419.1"/>
    </source>
</evidence>
<accession>A0A081PCJ6</accession>
<comment type="caution">
    <text evidence="1">The sequence shown here is derived from an EMBL/GenBank/DDBJ whole genome shotgun (WGS) entry which is preliminary data.</text>
</comment>
<reference evidence="1 2" key="1">
    <citation type="journal article" date="1992" name="Int. J. Syst. Bacteriol.">
        <title>Sphingobacterium antarcticus sp. nov. a Psychrotrophic Bacterium from the Soils of Schirmacher Oasis, Antarctica.</title>
        <authorList>
            <person name="Shivaji S."/>
            <person name="Ray M.K."/>
            <person name="Rao N.S."/>
            <person name="Saiserr L."/>
            <person name="Jagannadham M.V."/>
            <person name="Kumar G.S."/>
            <person name="Reddy G."/>
            <person name="Bhargava P.M."/>
        </authorList>
    </citation>
    <scope>NUCLEOTIDE SEQUENCE [LARGE SCALE GENOMIC DNA]</scope>
    <source>
        <strain evidence="1 2">4BY</strain>
    </source>
</reference>
<dbReference type="OrthoDB" id="745577at2"/>
<dbReference type="RefSeq" id="WP_037444310.1">
    <property type="nucleotide sequence ID" value="NZ_JNFF01000116.1"/>
</dbReference>
<sequence length="310" mass="34702">MNNSNIIQSRIRKFMLTVVGISGLLTFNPAAGSAQTTVKGKPVEQVNFQQDKFGRIFFPVKISKDTATLLFSTFGEPVRLSSYFQKTEELFPGWEYMMQTDRNGKSHRRLIFNLPKMEIGKTKVRSLPVLVNYAFPDSLVTGSTGTKMLSRYNWSIDNDNKKLAFSKGAFLPSNEFTAIPFAKNTAPQVSVGIDGIIEDFKLDLGSGASFQVNTESPLGQALLKKYQPRPRVTLTSTVHARKLVDTIYKIQVPELQFNGLTLKNQQITLSTAFPHHLVGAAFLNQYNIVINHSGKRKTGNSFILEERKKS</sequence>
<keyword evidence="2" id="KW-1185">Reference proteome</keyword>